<organism evidence="5 6">
    <name type="scientific">Delitschia confertaspora ATCC 74209</name>
    <dbReference type="NCBI Taxonomy" id="1513339"/>
    <lineage>
        <taxon>Eukaryota</taxon>
        <taxon>Fungi</taxon>
        <taxon>Dikarya</taxon>
        <taxon>Ascomycota</taxon>
        <taxon>Pezizomycotina</taxon>
        <taxon>Dothideomycetes</taxon>
        <taxon>Pleosporomycetidae</taxon>
        <taxon>Pleosporales</taxon>
        <taxon>Delitschiaceae</taxon>
        <taxon>Delitschia</taxon>
    </lineage>
</organism>
<gene>
    <name evidence="5" type="ORF">GQ43DRAFT_496994</name>
</gene>
<keyword evidence="4" id="KW-0472">Membrane</keyword>
<evidence type="ECO:0000313" key="6">
    <source>
        <dbReference type="Proteomes" id="UP000799536"/>
    </source>
</evidence>
<proteinExistence type="inferred from homology"/>
<keyword evidence="4" id="KW-0812">Transmembrane</keyword>
<comment type="caution">
    <text evidence="5">The sequence shown here is derived from an EMBL/GenBank/DDBJ whole genome shotgun (WGS) entry which is preliminary data.</text>
</comment>
<protein>
    <recommendedName>
        <fullName evidence="7">Tat pathway signal sequence</fullName>
    </recommendedName>
</protein>
<dbReference type="AlphaFoldDB" id="A0A9P4MNN0"/>
<keyword evidence="4" id="KW-1133">Transmembrane helix</keyword>
<dbReference type="InterPro" id="IPR021765">
    <property type="entry name" value="UstYa-like"/>
</dbReference>
<feature type="non-terminal residue" evidence="5">
    <location>
        <position position="1"/>
    </location>
</feature>
<dbReference type="GO" id="GO:0016491">
    <property type="term" value="F:oxidoreductase activity"/>
    <property type="evidence" value="ECO:0007669"/>
    <property type="project" value="UniProtKB-KW"/>
</dbReference>
<keyword evidence="2" id="KW-0560">Oxidoreductase</keyword>
<comment type="similarity">
    <text evidence="3">Belongs to the ustYa family.</text>
</comment>
<dbReference type="OrthoDB" id="3687641at2759"/>
<reference evidence="5" key="1">
    <citation type="journal article" date="2020" name="Stud. Mycol.">
        <title>101 Dothideomycetes genomes: a test case for predicting lifestyles and emergence of pathogens.</title>
        <authorList>
            <person name="Haridas S."/>
            <person name="Albert R."/>
            <person name="Binder M."/>
            <person name="Bloem J."/>
            <person name="Labutti K."/>
            <person name="Salamov A."/>
            <person name="Andreopoulos B."/>
            <person name="Baker S."/>
            <person name="Barry K."/>
            <person name="Bills G."/>
            <person name="Bluhm B."/>
            <person name="Cannon C."/>
            <person name="Castanera R."/>
            <person name="Culley D."/>
            <person name="Daum C."/>
            <person name="Ezra D."/>
            <person name="Gonzalez J."/>
            <person name="Henrissat B."/>
            <person name="Kuo A."/>
            <person name="Liang C."/>
            <person name="Lipzen A."/>
            <person name="Lutzoni F."/>
            <person name="Magnuson J."/>
            <person name="Mondo S."/>
            <person name="Nolan M."/>
            <person name="Ohm R."/>
            <person name="Pangilinan J."/>
            <person name="Park H.-J."/>
            <person name="Ramirez L."/>
            <person name="Alfaro M."/>
            <person name="Sun H."/>
            <person name="Tritt A."/>
            <person name="Yoshinaga Y."/>
            <person name="Zwiers L.-H."/>
            <person name="Turgeon B."/>
            <person name="Goodwin S."/>
            <person name="Spatafora J."/>
            <person name="Crous P."/>
            <person name="Grigoriev I."/>
        </authorList>
    </citation>
    <scope>NUCLEOTIDE SEQUENCE</scope>
    <source>
        <strain evidence="5">ATCC 74209</strain>
    </source>
</reference>
<comment type="pathway">
    <text evidence="1">Mycotoxin biosynthesis.</text>
</comment>
<evidence type="ECO:0000313" key="5">
    <source>
        <dbReference type="EMBL" id="KAF2197122.1"/>
    </source>
</evidence>
<feature type="transmembrane region" description="Helical" evidence="4">
    <location>
        <begin position="6"/>
        <end position="26"/>
    </location>
</feature>
<dbReference type="Pfam" id="PF11807">
    <property type="entry name" value="UstYa"/>
    <property type="match status" value="1"/>
</dbReference>
<evidence type="ECO:0000256" key="3">
    <source>
        <dbReference type="ARBA" id="ARBA00035112"/>
    </source>
</evidence>
<evidence type="ECO:0008006" key="7">
    <source>
        <dbReference type="Google" id="ProtNLM"/>
    </source>
</evidence>
<dbReference type="Proteomes" id="UP000799536">
    <property type="component" value="Unassembled WGS sequence"/>
</dbReference>
<evidence type="ECO:0000256" key="1">
    <source>
        <dbReference type="ARBA" id="ARBA00004685"/>
    </source>
</evidence>
<evidence type="ECO:0000256" key="2">
    <source>
        <dbReference type="ARBA" id="ARBA00023002"/>
    </source>
</evidence>
<dbReference type="EMBL" id="ML994275">
    <property type="protein sequence ID" value="KAF2197122.1"/>
    <property type="molecule type" value="Genomic_DNA"/>
</dbReference>
<keyword evidence="6" id="KW-1185">Reference proteome</keyword>
<dbReference type="GO" id="GO:0043386">
    <property type="term" value="P:mycotoxin biosynthetic process"/>
    <property type="evidence" value="ECO:0007669"/>
    <property type="project" value="InterPro"/>
</dbReference>
<name>A0A9P4MNN0_9PLEO</name>
<dbReference type="PANTHER" id="PTHR33365:SF11">
    <property type="entry name" value="TAT PATHWAY SIGNAL SEQUENCE"/>
    <property type="match status" value="1"/>
</dbReference>
<dbReference type="PANTHER" id="PTHR33365">
    <property type="entry name" value="YALI0B05434P"/>
    <property type="match status" value="1"/>
</dbReference>
<evidence type="ECO:0000256" key="4">
    <source>
        <dbReference type="SAM" id="Phobius"/>
    </source>
</evidence>
<sequence length="211" mass="23393">HGSRAIILVTLYCTIGLICILAGFFLGRLSKSTSLDGVLWSEGDLMQTWEPNNTFSSHPTPESEAAWQSLIPEGRGFITHPILAPHGKSIAVFHELHCLHGIQIAYYTALHNLSLHSSTYSSKDNGTSADNFLLSLGARTHLSHIQHCFDYVRQALLCAADTNLEEPDPETGKTNGWGITRRCKDYKAVVNWAEKWKNNEAHTILGAEETH</sequence>
<accession>A0A9P4MNN0</accession>